<dbReference type="Proteomes" id="UP000076218">
    <property type="component" value="Unassembled WGS sequence"/>
</dbReference>
<name>A0A154V0R3_9MICO</name>
<protein>
    <submittedName>
        <fullName evidence="2">Uncharacterized protein</fullName>
    </submittedName>
</protein>
<feature type="region of interest" description="Disordered" evidence="1">
    <location>
        <begin position="1"/>
        <end position="32"/>
    </location>
</feature>
<accession>A0A154V0R3</accession>
<proteinExistence type="predicted"/>
<evidence type="ECO:0000256" key="1">
    <source>
        <dbReference type="SAM" id="MobiDB-lite"/>
    </source>
</evidence>
<reference evidence="2 3" key="1">
    <citation type="submission" date="2016-01" db="EMBL/GenBank/DDBJ databases">
        <title>Draft genome sequence of Clavibacter michiganensis subsp. tessellarius DOAB 609.</title>
        <authorList>
            <person name="Tambong J.T."/>
        </authorList>
    </citation>
    <scope>NUCLEOTIDE SEQUENCE [LARGE SCALE GENOMIC DNA]</scope>
    <source>
        <strain evidence="2 3">DOAB 609</strain>
    </source>
</reference>
<evidence type="ECO:0000313" key="3">
    <source>
        <dbReference type="Proteomes" id="UP000076218"/>
    </source>
</evidence>
<gene>
    <name evidence="2" type="ORF">AWH51_10695</name>
</gene>
<sequence length="74" mass="7754">MTIETRGATGLSFGDAGGDALGSLPTEHVDVRRGPWATAERVRTGAILSRRPRAIGEAVARSGSVLTSRRGARH</sequence>
<organism evidence="2 3">
    <name type="scientific">Clavibacter tessellarius</name>
    <dbReference type="NCBI Taxonomy" id="31965"/>
    <lineage>
        <taxon>Bacteria</taxon>
        <taxon>Bacillati</taxon>
        <taxon>Actinomycetota</taxon>
        <taxon>Actinomycetes</taxon>
        <taxon>Micrococcales</taxon>
        <taxon>Microbacteriaceae</taxon>
        <taxon>Clavibacter</taxon>
    </lineage>
</organism>
<dbReference type="AlphaFoldDB" id="A0A154V0R3"/>
<dbReference type="STRING" id="31965.AWH51_10695"/>
<comment type="caution">
    <text evidence="2">The sequence shown here is derived from an EMBL/GenBank/DDBJ whole genome shotgun (WGS) entry which is preliminary data.</text>
</comment>
<evidence type="ECO:0000313" key="2">
    <source>
        <dbReference type="EMBL" id="KZC94955.1"/>
    </source>
</evidence>
<dbReference type="EMBL" id="LQXA01000034">
    <property type="protein sequence ID" value="KZC94955.1"/>
    <property type="molecule type" value="Genomic_DNA"/>
</dbReference>